<dbReference type="InterPro" id="IPR036691">
    <property type="entry name" value="Endo/exonu/phosph_ase_sf"/>
</dbReference>
<dbReference type="Gene3D" id="3.60.10.10">
    <property type="entry name" value="Endonuclease/exonuclease/phosphatase"/>
    <property type="match status" value="1"/>
</dbReference>
<comment type="caution">
    <text evidence="3">The sequence shown here is derived from an EMBL/GenBank/DDBJ whole genome shotgun (WGS) entry which is preliminary data.</text>
</comment>
<dbReference type="EMBL" id="AMZH03008035">
    <property type="protein sequence ID" value="RRT59859.1"/>
    <property type="molecule type" value="Genomic_DNA"/>
</dbReference>
<protein>
    <recommendedName>
        <fullName evidence="5">Inositol polyphosphate-related phosphatase domain-containing protein</fullName>
    </recommendedName>
</protein>
<dbReference type="GO" id="GO:0004439">
    <property type="term" value="F:phosphatidylinositol-4,5-bisphosphate 5-phosphatase activity"/>
    <property type="evidence" value="ECO:0007669"/>
    <property type="project" value="TreeGrafter"/>
</dbReference>
<proteinExistence type="predicted"/>
<evidence type="ECO:0000313" key="3">
    <source>
        <dbReference type="EMBL" id="RRT59859.1"/>
    </source>
</evidence>
<evidence type="ECO:0000313" key="4">
    <source>
        <dbReference type="Proteomes" id="UP000287651"/>
    </source>
</evidence>
<sequence length="175" mass="18561">MCVFFSGGGEEWRGSITGTEAYSVKKSKTDATVNCLPLYSRARIFAATWNVGGKSPPSNLNLDDWLHTSPAADIYVLGYVPHPCASSSYLSSSKEGGGEGIQSSPRSEVVSLGISGFRKLYLSVRETPSDYGSSDDENISGDYSPGTAAYCSPVSYGGYGASSSLEDRERAGHSR</sequence>
<organism evidence="3 4">
    <name type="scientific">Ensete ventricosum</name>
    <name type="common">Abyssinian banana</name>
    <name type="synonym">Musa ensete</name>
    <dbReference type="NCBI Taxonomy" id="4639"/>
    <lineage>
        <taxon>Eukaryota</taxon>
        <taxon>Viridiplantae</taxon>
        <taxon>Streptophyta</taxon>
        <taxon>Embryophyta</taxon>
        <taxon>Tracheophyta</taxon>
        <taxon>Spermatophyta</taxon>
        <taxon>Magnoliopsida</taxon>
        <taxon>Liliopsida</taxon>
        <taxon>Zingiberales</taxon>
        <taxon>Musaceae</taxon>
        <taxon>Ensete</taxon>
    </lineage>
</organism>
<evidence type="ECO:0008006" key="5">
    <source>
        <dbReference type="Google" id="ProtNLM"/>
    </source>
</evidence>
<name>A0A426Z7A7_ENSVE</name>
<reference evidence="3 4" key="1">
    <citation type="journal article" date="2014" name="Agronomy (Basel)">
        <title>A Draft Genome Sequence for Ensete ventricosum, the Drought-Tolerant Tree Against Hunger.</title>
        <authorList>
            <person name="Harrison J."/>
            <person name="Moore K.A."/>
            <person name="Paszkiewicz K."/>
            <person name="Jones T."/>
            <person name="Grant M."/>
            <person name="Ambacheew D."/>
            <person name="Muzemil S."/>
            <person name="Studholme D.J."/>
        </authorList>
    </citation>
    <scope>NUCLEOTIDE SEQUENCE [LARGE SCALE GENOMIC DNA]</scope>
</reference>
<dbReference type="GO" id="GO:0004445">
    <property type="term" value="F:inositol-polyphosphate 5-phosphatase activity"/>
    <property type="evidence" value="ECO:0007669"/>
    <property type="project" value="InterPro"/>
</dbReference>
<evidence type="ECO:0000256" key="2">
    <source>
        <dbReference type="SAM" id="MobiDB-lite"/>
    </source>
</evidence>
<dbReference type="AlphaFoldDB" id="A0A426Z7A7"/>
<evidence type="ECO:0000256" key="1">
    <source>
        <dbReference type="ARBA" id="ARBA00022801"/>
    </source>
</evidence>
<dbReference type="PANTHER" id="PTHR45666">
    <property type="entry name" value="TYPE IV INOSITOL POLYPHOSPHATE 5-PHOSPHATASE 9"/>
    <property type="match status" value="1"/>
</dbReference>
<keyword evidence="1" id="KW-0378">Hydrolase</keyword>
<dbReference type="GO" id="GO:0034485">
    <property type="term" value="F:phosphatidylinositol-3,4,5-trisphosphate 5-phosphatase activity"/>
    <property type="evidence" value="ECO:0007669"/>
    <property type="project" value="TreeGrafter"/>
</dbReference>
<dbReference type="PANTHER" id="PTHR45666:SF2">
    <property type="entry name" value="OS10G0422500 PROTEIN"/>
    <property type="match status" value="1"/>
</dbReference>
<dbReference type="InterPro" id="IPR045849">
    <property type="entry name" value="IP5P_plant"/>
</dbReference>
<dbReference type="Proteomes" id="UP000287651">
    <property type="component" value="Unassembled WGS sequence"/>
</dbReference>
<dbReference type="GO" id="GO:0046856">
    <property type="term" value="P:phosphatidylinositol dephosphorylation"/>
    <property type="evidence" value="ECO:0007669"/>
    <property type="project" value="TreeGrafter"/>
</dbReference>
<feature type="region of interest" description="Disordered" evidence="2">
    <location>
        <begin position="127"/>
        <end position="146"/>
    </location>
</feature>
<gene>
    <name evidence="3" type="ORF">B296_00025894</name>
</gene>
<accession>A0A426Z7A7</accession>